<dbReference type="InParanoid" id="F4ISH3"/>
<accession>F4ISH3</accession>
<keyword evidence="6" id="KW-1185">Reference proteome</keyword>
<feature type="region of interest" description="Disordered" evidence="1">
    <location>
        <begin position="139"/>
        <end position="158"/>
    </location>
</feature>
<evidence type="ECO:0000256" key="1">
    <source>
        <dbReference type="SAM" id="MobiDB-lite"/>
    </source>
</evidence>
<dbReference type="STRING" id="3702.F4ISH3"/>
<dbReference type="HOGENOM" id="CLU_030538_1_1_1"/>
<dbReference type="PANTHER" id="PTHR31589">
    <property type="entry name" value="PROTEIN, PUTATIVE (DUF239)-RELATED-RELATED"/>
    <property type="match status" value="1"/>
</dbReference>
<dbReference type="SMR" id="F4ISH3"/>
<protein>
    <submittedName>
        <fullName evidence="5">tRNA-splicing ligase, putative (DUF239)</fullName>
    </submittedName>
</protein>
<dbReference type="Proteomes" id="UP000006548">
    <property type="component" value="Chromosome 2"/>
</dbReference>
<feature type="transmembrane region" description="Helical" evidence="2">
    <location>
        <begin position="7"/>
        <end position="25"/>
    </location>
</feature>
<gene>
    <name evidence="4 5" type="ordered locus">At2g19360</name>
    <name evidence="5" type="ORF">F27F23.16</name>
    <name evidence="5" type="ORF">F27F23_16</name>
</gene>
<dbReference type="GO" id="GO:0016874">
    <property type="term" value="F:ligase activity"/>
    <property type="evidence" value="ECO:0007669"/>
    <property type="project" value="UniProtKB-KW"/>
</dbReference>
<dbReference type="InterPro" id="IPR004314">
    <property type="entry name" value="Neprosin"/>
</dbReference>
<reference evidence="5 6" key="1">
    <citation type="journal article" date="1999" name="Nature">
        <title>Sequence and analysis of chromosome 2 of the plant Arabidopsis thaliana.</title>
        <authorList>
            <person name="Lin X."/>
            <person name="Kaul S."/>
            <person name="Rounsley S."/>
            <person name="Shea T.P."/>
            <person name="Benito M.I."/>
            <person name="Town C.D."/>
            <person name="Fujii C.Y."/>
            <person name="Mason T."/>
            <person name="Bowman C.L."/>
            <person name="Barnstead M."/>
            <person name="Feldblyum T.V."/>
            <person name="Buell C.R."/>
            <person name="Ketchum K.A."/>
            <person name="Lee J."/>
            <person name="Ronning C.M."/>
            <person name="Koo H.L."/>
            <person name="Moffat K.S."/>
            <person name="Cronin L.A."/>
            <person name="Shen M."/>
            <person name="Pai G."/>
            <person name="Van Aken S."/>
            <person name="Umayam L."/>
            <person name="Tallon L.J."/>
            <person name="Gill J.E."/>
            <person name="Adams M.D."/>
            <person name="Carrera A.J."/>
            <person name="Creasy T.H."/>
            <person name="Goodman H.M."/>
            <person name="Somerville C.R."/>
            <person name="Copenhaver G.P."/>
            <person name="Preuss D."/>
            <person name="Nierman W.C."/>
            <person name="White O."/>
            <person name="Eisen J.A."/>
            <person name="Salzberg S.L."/>
            <person name="Fraser C.M."/>
            <person name="Venter J.C."/>
        </authorList>
    </citation>
    <scope>NUCLEOTIDE SEQUENCE [LARGE SCALE GENOMIC DNA]</scope>
    <source>
        <strain evidence="6">cv. Columbia</strain>
    </source>
</reference>
<evidence type="ECO:0000313" key="4">
    <source>
        <dbReference type="Araport" id="AT2G19360"/>
    </source>
</evidence>
<dbReference type="RefSeq" id="NP_179526.2">
    <property type="nucleotide sequence ID" value="NM_127493.2"/>
</dbReference>
<dbReference type="eggNOG" id="ENOG502QVB2">
    <property type="taxonomic scope" value="Eukaryota"/>
</dbReference>
<dbReference type="OMA" id="YWTADEY"/>
<dbReference type="Araport" id="AT2G19360"/>
<dbReference type="TAIR" id="AT2G19360"/>
<evidence type="ECO:0000259" key="3">
    <source>
        <dbReference type="PROSITE" id="PS52045"/>
    </source>
</evidence>
<sequence length="426" mass="48632">MIGRIMANLIVLYILVIEAMIVIGSESSDSRDAEINRLLKKLNKPFLKSIKSPDGDIIDCVHMKNHPIYDHPLFKNHTIQMRPTSYPEGWSNKDSDNEKHKMVPQLWTINGKCPKNSIPIRRTRKEDILRAKSIERFGKKDPNNIHQHKPTNPTNNDGTHEYAILKVGENSPRAKFYGTQTLINVWKPFVQHRNEFSLSQIWMSAGSYRPYGSSKWTNKQDHSTQLETIEAGWQVCTVLYNDTNPRYFVYWTNDSYTQHGCYNNLCSGFVVVNQAFALGAAVPEVSIRDGLQYEIFTSIWKDRSSGNWWLKFGTHLIVGYWPSSLFNRLGDAASQVHWGGEIVNVKENNQHTSTQMGSGSFAINGFRKASYFRNILVLDENNTTKQPVGASTSETEGSCYDIRYRTDQAWGSFFYYGGPGRSPFCA</sequence>
<dbReference type="ExpressionAtlas" id="F4ISH3">
    <property type="expression patterns" value="baseline and differential"/>
</dbReference>
<name>F4ISH3_ARATH</name>
<evidence type="ECO:0000313" key="5">
    <source>
        <dbReference type="EMBL" id="AEC06873.1"/>
    </source>
</evidence>
<dbReference type="EMBL" id="CP002685">
    <property type="protein sequence ID" value="AEC06873.1"/>
    <property type="molecule type" value="Genomic_DNA"/>
</dbReference>
<keyword evidence="2" id="KW-0472">Membrane</keyword>
<keyword evidence="2" id="KW-1133">Transmembrane helix</keyword>
<proteinExistence type="predicted"/>
<dbReference type="Gene3D" id="3.90.1320.10">
    <property type="entry name" value="Outer-capsid protein sigma 3, large lobe"/>
    <property type="match status" value="1"/>
</dbReference>
<dbReference type="AlphaFoldDB" id="F4ISH3"/>
<dbReference type="GeneID" id="816453"/>
<organism evidence="5 6">
    <name type="scientific">Arabidopsis thaliana</name>
    <name type="common">Mouse-ear cress</name>
    <dbReference type="NCBI Taxonomy" id="3702"/>
    <lineage>
        <taxon>Eukaryota</taxon>
        <taxon>Viridiplantae</taxon>
        <taxon>Streptophyta</taxon>
        <taxon>Embryophyta</taxon>
        <taxon>Tracheophyta</taxon>
        <taxon>Spermatophyta</taxon>
        <taxon>Magnoliopsida</taxon>
        <taxon>eudicotyledons</taxon>
        <taxon>Gunneridae</taxon>
        <taxon>Pentapetalae</taxon>
        <taxon>rosids</taxon>
        <taxon>malvids</taxon>
        <taxon>Brassicales</taxon>
        <taxon>Brassicaceae</taxon>
        <taxon>Camelineae</taxon>
        <taxon>Arabidopsis</taxon>
    </lineage>
</organism>
<dbReference type="KEGG" id="ath:AT2G19360"/>
<dbReference type="Pfam" id="PF14365">
    <property type="entry name" value="Neprosin_AP"/>
    <property type="match status" value="1"/>
</dbReference>
<dbReference type="PANTHER" id="PTHR31589:SF98">
    <property type="entry name" value="LIGASE, PUTATIVE (DUF239)-RELATED"/>
    <property type="match status" value="1"/>
</dbReference>
<keyword evidence="2" id="KW-0812">Transmembrane</keyword>
<dbReference type="PaxDb" id="3702-AT2G19360.1"/>
<keyword evidence="5" id="KW-0436">Ligase</keyword>
<dbReference type="InterPro" id="IPR053168">
    <property type="entry name" value="Glutamic_endopeptidase"/>
</dbReference>
<dbReference type="PROSITE" id="PS52045">
    <property type="entry name" value="NEPROSIN_PEP_CD"/>
    <property type="match status" value="1"/>
</dbReference>
<evidence type="ECO:0000313" key="6">
    <source>
        <dbReference type="Proteomes" id="UP000006548"/>
    </source>
</evidence>
<dbReference type="InterPro" id="IPR025521">
    <property type="entry name" value="Neprosin_propep"/>
</dbReference>
<reference evidence="6" key="2">
    <citation type="journal article" date="2017" name="Plant J.">
        <title>Araport11: a complete reannotation of the Arabidopsis thaliana reference genome.</title>
        <authorList>
            <person name="Cheng C.Y."/>
            <person name="Krishnakumar V."/>
            <person name="Chan A.P."/>
            <person name="Thibaud-Nissen F."/>
            <person name="Schobel S."/>
            <person name="Town C.D."/>
        </authorList>
    </citation>
    <scope>GENOME REANNOTATION</scope>
    <source>
        <strain evidence="6">cv. Columbia</strain>
    </source>
</reference>
<dbReference type="Pfam" id="PF03080">
    <property type="entry name" value="Neprosin"/>
    <property type="match status" value="1"/>
</dbReference>
<feature type="domain" description="Neprosin PEP catalytic" evidence="3">
    <location>
        <begin position="155"/>
        <end position="426"/>
    </location>
</feature>
<evidence type="ECO:0000256" key="2">
    <source>
        <dbReference type="SAM" id="Phobius"/>
    </source>
</evidence>